<evidence type="ECO:0000313" key="7">
    <source>
        <dbReference type="Proteomes" id="UP000662572"/>
    </source>
</evidence>
<keyword evidence="1" id="KW-0547">Nucleotide-binding</keyword>
<dbReference type="PANTHER" id="PTHR12131">
    <property type="entry name" value="ATP-DEPENDENT RNA AND DNA HELICASE"/>
    <property type="match status" value="1"/>
</dbReference>
<comment type="caution">
    <text evidence="6">The sequence shown here is derived from an EMBL/GenBank/DDBJ whole genome shotgun (WGS) entry which is preliminary data.</text>
</comment>
<evidence type="ECO:0000256" key="2">
    <source>
        <dbReference type="ARBA" id="ARBA00022801"/>
    </source>
</evidence>
<dbReference type="InterPro" id="IPR050699">
    <property type="entry name" value="RNA-DNA_Helicase"/>
</dbReference>
<evidence type="ECO:0000256" key="4">
    <source>
        <dbReference type="ARBA" id="ARBA00022840"/>
    </source>
</evidence>
<protein>
    <submittedName>
        <fullName evidence="6">Phosphonate-binding protein</fullName>
    </submittedName>
</protein>
<gene>
    <name evidence="6" type="ORF">GCM10011273_34100</name>
</gene>
<evidence type="ECO:0000256" key="3">
    <source>
        <dbReference type="ARBA" id="ARBA00022806"/>
    </source>
</evidence>
<dbReference type="Proteomes" id="UP000662572">
    <property type="component" value="Unassembled WGS sequence"/>
</dbReference>
<keyword evidence="2" id="KW-0378">Hydrolase</keyword>
<keyword evidence="4" id="KW-0067">ATP-binding</keyword>
<keyword evidence="7" id="KW-1185">Reference proteome</keyword>
<dbReference type="GO" id="GO:0016787">
    <property type="term" value="F:hydrolase activity"/>
    <property type="evidence" value="ECO:0007669"/>
    <property type="project" value="UniProtKB-KW"/>
</dbReference>
<evidence type="ECO:0000313" key="6">
    <source>
        <dbReference type="EMBL" id="GGZ44516.1"/>
    </source>
</evidence>
<dbReference type="Pfam" id="PF22527">
    <property type="entry name" value="DEXQc_Suv3"/>
    <property type="match status" value="1"/>
</dbReference>
<reference evidence="6" key="2">
    <citation type="submission" date="2020-09" db="EMBL/GenBank/DDBJ databases">
        <authorList>
            <person name="Sun Q."/>
            <person name="Kim S."/>
        </authorList>
    </citation>
    <scope>NUCLEOTIDE SEQUENCE</scope>
    <source>
        <strain evidence="6">KCTC 32296</strain>
    </source>
</reference>
<dbReference type="EMBL" id="BMZB01000007">
    <property type="protein sequence ID" value="GGZ44516.1"/>
    <property type="molecule type" value="Genomic_DNA"/>
</dbReference>
<keyword evidence="3" id="KW-0347">Helicase</keyword>
<dbReference type="InterPro" id="IPR027417">
    <property type="entry name" value="P-loop_NTPase"/>
</dbReference>
<sequence>MPDTLSPAPAFFAHKPYDGRLVAVLGPTNTGKTHYALERMMGHATGMIGLPLRLLAREVYDRVVKEKGAHAVALITGEEKIIPKLPSWFICTVEAMPLERKVDFLAVDEIQLCGDTERGHVFTDRLLNARGRYETLFMGAKTVAHLFRNLFPDGEIMFRERLSQLSYTGPRKLTRLPKRTAIVAFSTEKVYAIAELIRRQRGGAAVVMGSLSPKTRNAQVALFQSGQVDFLVATDAIGMGLNMDIDHVAFSGLTKFDGKRTRHLFAQEAGQIAGRAGRFTNTGTFGVTGDCDDMDEDLVAAIENHRFDSLMAAQWRNRELDFSSIETLLRSLTRPTPSPSLMLAKEALDEKALRHLVQIDDIAHKVRNPVSLRTLWDVCQLPDFRKVSLDEHLKTVEFLFWSRMSPDGFVPEDWFEEQLSYLDRLDGDIDTLAGRLAGVRTLSYIANRPNWLQHIELWRDRTRDLEERLSDKLHEGLMKRFVDARTSALLKVLNTDDDLKPEVTPEGEVRLEGQLVGTLRGLEFTVTSGESLIEDKTLRQAAHRAIRPLLTARLTELSRCKSNELRLKDNATLTWRHHPVARLEPSDWFSPRVSLLQSFDQAHLTEMAIRRLNDFVRQIALKDLKALKGLLDASKDETVAAPVRAIAFQLYENGGTLLRTPDTKLSPEDKVAIRTLHIAANRFVYSLPDLSKANARRLLQAFGKAATKGDHPARALSLKGQIDLPGYGVVPLKVLDAADKAMDKAVWIKGAAYVRDQDMAAIPGNARQRDKLMTALGYTKTDTREVAEGDTRTGWRLKAEPSRHTRKKTPAPEYINPYSPFAVLRQKS</sequence>
<feature type="domain" description="Helicase C-terminal" evidence="5">
    <location>
        <begin position="168"/>
        <end position="333"/>
    </location>
</feature>
<evidence type="ECO:0000256" key="1">
    <source>
        <dbReference type="ARBA" id="ARBA00022741"/>
    </source>
</evidence>
<name>A0A918QGG3_9CAUL</name>
<dbReference type="PROSITE" id="PS51194">
    <property type="entry name" value="HELICASE_CTER"/>
    <property type="match status" value="1"/>
</dbReference>
<dbReference type="GO" id="GO:0005524">
    <property type="term" value="F:ATP binding"/>
    <property type="evidence" value="ECO:0007669"/>
    <property type="project" value="UniProtKB-KW"/>
</dbReference>
<accession>A0A918QGG3</accession>
<dbReference type="InterPro" id="IPR055206">
    <property type="entry name" value="DEXQc_SUV3"/>
</dbReference>
<reference evidence="6" key="1">
    <citation type="journal article" date="2014" name="Int. J. Syst. Evol. Microbiol.">
        <title>Complete genome sequence of Corynebacterium casei LMG S-19264T (=DSM 44701T), isolated from a smear-ripened cheese.</title>
        <authorList>
            <consortium name="US DOE Joint Genome Institute (JGI-PGF)"/>
            <person name="Walter F."/>
            <person name="Albersmeier A."/>
            <person name="Kalinowski J."/>
            <person name="Ruckert C."/>
        </authorList>
    </citation>
    <scope>NUCLEOTIDE SEQUENCE</scope>
    <source>
        <strain evidence="6">KCTC 32296</strain>
    </source>
</reference>
<dbReference type="SMART" id="SM00490">
    <property type="entry name" value="HELICc"/>
    <property type="match status" value="1"/>
</dbReference>
<dbReference type="Gene3D" id="3.40.50.300">
    <property type="entry name" value="P-loop containing nucleotide triphosphate hydrolases"/>
    <property type="match status" value="2"/>
</dbReference>
<dbReference type="Pfam" id="PF00271">
    <property type="entry name" value="Helicase_C"/>
    <property type="match status" value="1"/>
</dbReference>
<evidence type="ECO:0000259" key="5">
    <source>
        <dbReference type="PROSITE" id="PS51194"/>
    </source>
</evidence>
<dbReference type="AlphaFoldDB" id="A0A918QGG3"/>
<dbReference type="InterPro" id="IPR001650">
    <property type="entry name" value="Helicase_C-like"/>
</dbReference>
<dbReference type="PANTHER" id="PTHR12131:SF1">
    <property type="entry name" value="ATP-DEPENDENT RNA HELICASE SUPV3L1, MITOCHONDRIAL-RELATED"/>
    <property type="match status" value="1"/>
</dbReference>
<dbReference type="SUPFAM" id="SSF52540">
    <property type="entry name" value="P-loop containing nucleoside triphosphate hydrolases"/>
    <property type="match status" value="2"/>
</dbReference>
<dbReference type="GO" id="GO:0004386">
    <property type="term" value="F:helicase activity"/>
    <property type="evidence" value="ECO:0007669"/>
    <property type="project" value="UniProtKB-KW"/>
</dbReference>
<proteinExistence type="predicted"/>
<dbReference type="RefSeq" id="WP_229807833.1">
    <property type="nucleotide sequence ID" value="NZ_BMZB01000007.1"/>
</dbReference>
<organism evidence="6 7">
    <name type="scientific">Asticcacaulis endophyticus</name>
    <dbReference type="NCBI Taxonomy" id="1395890"/>
    <lineage>
        <taxon>Bacteria</taxon>
        <taxon>Pseudomonadati</taxon>
        <taxon>Pseudomonadota</taxon>
        <taxon>Alphaproteobacteria</taxon>
        <taxon>Caulobacterales</taxon>
        <taxon>Caulobacteraceae</taxon>
        <taxon>Asticcacaulis</taxon>
    </lineage>
</organism>